<reference evidence="2 3" key="1">
    <citation type="submission" date="2023-07" db="EMBL/GenBank/DDBJ databases">
        <title>Sorghum-associated microbial communities from plants grown in Nebraska, USA.</title>
        <authorList>
            <person name="Schachtman D."/>
        </authorList>
    </citation>
    <scope>NUCLEOTIDE SEQUENCE [LARGE SCALE GENOMIC DNA]</scope>
    <source>
        <strain evidence="2 3">584</strain>
    </source>
</reference>
<feature type="region of interest" description="Disordered" evidence="1">
    <location>
        <begin position="1"/>
        <end position="23"/>
    </location>
</feature>
<organism evidence="2 3">
    <name type="scientific">Inquilinus ginsengisoli</name>
    <dbReference type="NCBI Taxonomy" id="363840"/>
    <lineage>
        <taxon>Bacteria</taxon>
        <taxon>Pseudomonadati</taxon>
        <taxon>Pseudomonadota</taxon>
        <taxon>Alphaproteobacteria</taxon>
        <taxon>Rhodospirillales</taxon>
        <taxon>Rhodospirillaceae</taxon>
        <taxon>Inquilinus</taxon>
    </lineage>
</organism>
<feature type="compositionally biased region" description="Basic residues" evidence="1">
    <location>
        <begin position="1"/>
        <end position="10"/>
    </location>
</feature>
<evidence type="ECO:0000313" key="2">
    <source>
        <dbReference type="EMBL" id="MDR6290091.1"/>
    </source>
</evidence>
<evidence type="ECO:0000313" key="3">
    <source>
        <dbReference type="Proteomes" id="UP001262410"/>
    </source>
</evidence>
<protein>
    <submittedName>
        <fullName evidence="2">Uncharacterized protein</fullName>
    </submittedName>
</protein>
<feature type="compositionally biased region" description="Basic and acidic residues" evidence="1">
    <location>
        <begin position="11"/>
        <end position="23"/>
    </location>
</feature>
<evidence type="ECO:0000256" key="1">
    <source>
        <dbReference type="SAM" id="MobiDB-lite"/>
    </source>
</evidence>
<accession>A0ABU1JN93</accession>
<dbReference type="EMBL" id="JAVDPW010000004">
    <property type="protein sequence ID" value="MDR6290091.1"/>
    <property type="molecule type" value="Genomic_DNA"/>
</dbReference>
<comment type="caution">
    <text evidence="2">The sequence shown here is derived from an EMBL/GenBank/DDBJ whole genome shotgun (WGS) entry which is preliminary data.</text>
</comment>
<proteinExistence type="predicted"/>
<dbReference type="RefSeq" id="WP_309794540.1">
    <property type="nucleotide sequence ID" value="NZ_JAVDPW010000004.1"/>
</dbReference>
<name>A0ABU1JN93_9PROT</name>
<keyword evidence="3" id="KW-1185">Reference proteome</keyword>
<gene>
    <name evidence="2" type="ORF">E9232_002612</name>
</gene>
<dbReference type="Proteomes" id="UP001262410">
    <property type="component" value="Unassembled WGS sequence"/>
</dbReference>
<sequence length="161" mass="17649">MRAAKRHAVRRAPEDQGSPERARQAQGLVLEPLTGPRQGAAAACRARARIECRLDQLRSQGLVTRQQAEAGLRFRRHHLAAGRQPKVTMSYGPRGDRIWQDQAEPGPDEIAVDEALGLLAPDGRRAVLQVCCLDGEPPAEIVVLHRALDRLAKHWGVPADA</sequence>